<reference evidence="1 2" key="1">
    <citation type="submission" date="2024-02" db="EMBL/GenBank/DDBJ databases">
        <title>De novo assembly and annotation of 12 fungi associated with fruit tree decline syndrome in Ontario, Canada.</title>
        <authorList>
            <person name="Sulman M."/>
            <person name="Ellouze W."/>
            <person name="Ilyukhin E."/>
        </authorList>
    </citation>
    <scope>NUCLEOTIDE SEQUENCE [LARGE SCALE GENOMIC DNA]</scope>
    <source>
        <strain evidence="1 2">M42-189</strain>
    </source>
</reference>
<dbReference type="Proteomes" id="UP001521785">
    <property type="component" value="Unassembled WGS sequence"/>
</dbReference>
<accession>A0ABR3R3R1</accession>
<organism evidence="1 2">
    <name type="scientific">Paraconiothyrium brasiliense</name>
    <dbReference type="NCBI Taxonomy" id="300254"/>
    <lineage>
        <taxon>Eukaryota</taxon>
        <taxon>Fungi</taxon>
        <taxon>Dikarya</taxon>
        <taxon>Ascomycota</taxon>
        <taxon>Pezizomycotina</taxon>
        <taxon>Dothideomycetes</taxon>
        <taxon>Pleosporomycetidae</taxon>
        <taxon>Pleosporales</taxon>
        <taxon>Massarineae</taxon>
        <taxon>Didymosphaeriaceae</taxon>
        <taxon>Paraconiothyrium</taxon>
    </lineage>
</organism>
<name>A0ABR3R3R1_9PLEO</name>
<protein>
    <submittedName>
        <fullName evidence="1">Uncharacterized protein</fullName>
    </submittedName>
</protein>
<evidence type="ECO:0000313" key="2">
    <source>
        <dbReference type="Proteomes" id="UP001521785"/>
    </source>
</evidence>
<sequence length="108" mass="12219">MTAARGTNLTPRTGPKPRIKGYELVFLVNWLDLCILQGDDDQFQETLVKEFQKRFGRVVNAKTAEGKVVVNLQELAGRIGSKYVSKREVLSKGSRCIEWHRAPEELGM</sequence>
<comment type="caution">
    <text evidence="1">The sequence shown here is derived from an EMBL/GenBank/DDBJ whole genome shotgun (WGS) entry which is preliminary data.</text>
</comment>
<keyword evidence="2" id="KW-1185">Reference proteome</keyword>
<evidence type="ECO:0000313" key="1">
    <source>
        <dbReference type="EMBL" id="KAL1599012.1"/>
    </source>
</evidence>
<gene>
    <name evidence="1" type="ORF">SLS60_008158</name>
</gene>
<dbReference type="EMBL" id="JAKJXO020000011">
    <property type="protein sequence ID" value="KAL1599012.1"/>
    <property type="molecule type" value="Genomic_DNA"/>
</dbReference>
<proteinExistence type="predicted"/>